<reference evidence="2" key="1">
    <citation type="journal article" date="2020" name="Nature">
        <title>Giant virus diversity and host interactions through global metagenomics.</title>
        <authorList>
            <person name="Schulz F."/>
            <person name="Roux S."/>
            <person name="Paez-Espino D."/>
            <person name="Jungbluth S."/>
            <person name="Walsh D.A."/>
            <person name="Denef V.J."/>
            <person name="McMahon K.D."/>
            <person name="Konstantinidis K.T."/>
            <person name="Eloe-Fadrosh E.A."/>
            <person name="Kyrpides N.C."/>
            <person name="Woyke T."/>
        </authorList>
    </citation>
    <scope>NUCLEOTIDE SEQUENCE</scope>
    <source>
        <strain evidence="2">GVMAG-M-3300027759-42</strain>
    </source>
</reference>
<name>A0A6C0LB61_9ZZZZ</name>
<protein>
    <submittedName>
        <fullName evidence="2">Uncharacterized protein</fullName>
    </submittedName>
</protein>
<evidence type="ECO:0000256" key="1">
    <source>
        <dbReference type="SAM" id="MobiDB-lite"/>
    </source>
</evidence>
<proteinExistence type="predicted"/>
<accession>A0A6C0LB61</accession>
<dbReference type="AlphaFoldDB" id="A0A6C0LB61"/>
<feature type="region of interest" description="Disordered" evidence="1">
    <location>
        <begin position="159"/>
        <end position="187"/>
    </location>
</feature>
<evidence type="ECO:0000313" key="2">
    <source>
        <dbReference type="EMBL" id="QHU26908.1"/>
    </source>
</evidence>
<organism evidence="2">
    <name type="scientific">viral metagenome</name>
    <dbReference type="NCBI Taxonomy" id="1070528"/>
    <lineage>
        <taxon>unclassified sequences</taxon>
        <taxon>metagenomes</taxon>
        <taxon>organismal metagenomes</taxon>
    </lineage>
</organism>
<sequence>MSVAPIIINTTKNNEELATLITSILKGLGTPNKTESTIKGGAPDDGLAKLIVSVLKALSNKDGAGADIGAGAGAGAGYFFGSKKPGDPNDLLINDILDIILNIANGVEIPKPEINLKDKMLSGLGSLKDKFGSMFKGVKPTNVVEEEQVPVFNKECKLPNQKGEPDPIAMIDNECIGSQGTPSEKNK</sequence>
<feature type="compositionally biased region" description="Polar residues" evidence="1">
    <location>
        <begin position="176"/>
        <end position="187"/>
    </location>
</feature>
<dbReference type="EMBL" id="MN740446">
    <property type="protein sequence ID" value="QHU26908.1"/>
    <property type="molecule type" value="Genomic_DNA"/>
</dbReference>